<sequence length="925" mass="104651">MANIAPTKQSVIFFNRKIFHSINVQLGKGKLYEEGEESIKQNLDTVLFLSKQISIELLAKFKSAKEILQTTTEIVTAVCELYRANINHRVSADHFNYLERTKNFLNHIIINFKSAESSLYNINCHTSEDVQTSCASEQSQGLSHSELVQQNGNAEGEESRKVEGSLQTPASNSENNQLVVEVKKCSLGGERGSCLQISSCNNSQPVQAEGTKKGSIIGFKDDHFMAADVCYNSQKGVKKQPGIQSPHEMKDQRRLTKEMNCRAELKDTDEILKSGSVDNTCGSQEIHLTAVSESGRVDEKILNKLNEKNEITECPAETMKTEDPRGWSQRELLAELDDEDDPQIACYVTAPFIIAQKLLCRIINDKSSMVVSDGEELVSNVISIGCTDSRIKIPFPVRIAIPFTARYQGNYRDILVKVSDTTSHSSYMSPLSLERIYNGHKGSCAEVKIYKLGIFSVVSCLRKETFTIPRKGLCLKLSMDSRITLNYLSGSFSVPVVVQSKVQPIDSTLLSAMKSRQDIYHPIISTSPLVHIKHPSTQQFRKSITVTLPCPPNPDKKRLGEETEHVRAATAMVQRSLSHHIRLISAPVKKHREAINESLKLFGFNSKDEEWLMMDSVTVKDVQKGLVAFEIAEHLDRLIVLRLSSSVDNSCLIPFIQEVEEAIRFTMVNVIMYHKRDNFHHIIVQMVPSKDLQWELVKLREEGYRGPPEPSEEFPMREGEQLILKLSGNIKSFGNDQDMIQEYPLIFHSQRKARLELKLTEVDEFGNYCSPHYKGMAIFYKITKEELTQQWDGAYHMVDKQQYTPVCKLALTLPKREKLLSHSTSVNKVTAPESTSETMLYWLASELSEEDAIMLVTSLRIRRSAIQLVKLTNPDDVTDQIFKLLKMWKKNLPTSANKIQILTRHLKRCGREDLAGQLWSKKDSG</sequence>
<dbReference type="PANTHER" id="PTHR28336">
    <property type="entry name" value="BA1-643"/>
    <property type="match status" value="1"/>
</dbReference>
<dbReference type="OrthoDB" id="6118651at2759"/>
<dbReference type="InterPro" id="IPR011029">
    <property type="entry name" value="DEATH-like_dom_sf"/>
</dbReference>
<dbReference type="Gene3D" id="1.10.533.10">
    <property type="entry name" value="Death Domain, Fas"/>
    <property type="match status" value="1"/>
</dbReference>
<dbReference type="Pfam" id="PF00531">
    <property type="entry name" value="Death"/>
    <property type="match status" value="1"/>
</dbReference>
<comment type="caution">
    <text evidence="3">The sequence shown here is derived from an EMBL/GenBank/DDBJ whole genome shotgun (WGS) entry which is preliminary data.</text>
</comment>
<organism evidence="3 4">
    <name type="scientific">Scyliorhinus torazame</name>
    <name type="common">Cloudy catshark</name>
    <name type="synonym">Catulus torazame</name>
    <dbReference type="NCBI Taxonomy" id="75743"/>
    <lineage>
        <taxon>Eukaryota</taxon>
        <taxon>Metazoa</taxon>
        <taxon>Chordata</taxon>
        <taxon>Craniata</taxon>
        <taxon>Vertebrata</taxon>
        <taxon>Chondrichthyes</taxon>
        <taxon>Elasmobranchii</taxon>
        <taxon>Galeomorphii</taxon>
        <taxon>Galeoidea</taxon>
        <taxon>Carcharhiniformes</taxon>
        <taxon>Scyliorhinidae</taxon>
        <taxon>Scyliorhinus</taxon>
    </lineage>
</organism>
<dbReference type="PROSITE" id="PS50017">
    <property type="entry name" value="DEATH_DOMAIN"/>
    <property type="match status" value="1"/>
</dbReference>
<reference evidence="3 4" key="1">
    <citation type="journal article" date="2018" name="Nat. Ecol. Evol.">
        <title>Shark genomes provide insights into elasmobranch evolution and the origin of vertebrates.</title>
        <authorList>
            <person name="Hara Y"/>
            <person name="Yamaguchi K"/>
            <person name="Onimaru K"/>
            <person name="Kadota M"/>
            <person name="Koyanagi M"/>
            <person name="Keeley SD"/>
            <person name="Tatsumi K"/>
            <person name="Tanaka K"/>
            <person name="Motone F"/>
            <person name="Kageyama Y"/>
            <person name="Nozu R"/>
            <person name="Adachi N"/>
            <person name="Nishimura O"/>
            <person name="Nakagawa R"/>
            <person name="Tanegashima C"/>
            <person name="Kiyatake I"/>
            <person name="Matsumoto R"/>
            <person name="Murakumo K"/>
            <person name="Nishida K"/>
            <person name="Terakita A"/>
            <person name="Kuratani S"/>
            <person name="Sato K"/>
            <person name="Hyodo S Kuraku.S."/>
        </authorList>
    </citation>
    <scope>NUCLEOTIDE SEQUENCE [LARGE SCALE GENOMIC DNA]</scope>
</reference>
<dbReference type="Gene3D" id="2.60.220.30">
    <property type="match status" value="1"/>
</dbReference>
<protein>
    <recommendedName>
        <fullName evidence="2">Death domain-containing protein</fullName>
    </recommendedName>
</protein>
<gene>
    <name evidence="3" type="ORF">scyTo_0011962</name>
</gene>
<dbReference type="AlphaFoldDB" id="A0A401NZ70"/>
<dbReference type="PANTHER" id="PTHR28336:SF4">
    <property type="entry name" value="DEATH DOMAIN-CONTAINING PROTEIN 1"/>
    <property type="match status" value="1"/>
</dbReference>
<proteinExistence type="predicted"/>
<evidence type="ECO:0000313" key="3">
    <source>
        <dbReference type="EMBL" id="GCB66150.1"/>
    </source>
</evidence>
<feature type="region of interest" description="Disordered" evidence="1">
    <location>
        <begin position="150"/>
        <end position="173"/>
    </location>
</feature>
<dbReference type="OMA" id="CTRIEND"/>
<evidence type="ECO:0000313" key="4">
    <source>
        <dbReference type="Proteomes" id="UP000288216"/>
    </source>
</evidence>
<dbReference type="Proteomes" id="UP000288216">
    <property type="component" value="Unassembled WGS sequence"/>
</dbReference>
<name>A0A401NZ70_SCYTO</name>
<dbReference type="GO" id="GO:0007165">
    <property type="term" value="P:signal transduction"/>
    <property type="evidence" value="ECO:0007669"/>
    <property type="project" value="InterPro"/>
</dbReference>
<dbReference type="EMBL" id="BFAA01005634">
    <property type="protein sequence ID" value="GCB66150.1"/>
    <property type="molecule type" value="Genomic_DNA"/>
</dbReference>
<dbReference type="SUPFAM" id="SSF47986">
    <property type="entry name" value="DEATH domain"/>
    <property type="match status" value="1"/>
</dbReference>
<feature type="domain" description="Death" evidence="2">
    <location>
        <begin position="855"/>
        <end position="922"/>
    </location>
</feature>
<evidence type="ECO:0000259" key="2">
    <source>
        <dbReference type="PROSITE" id="PS50017"/>
    </source>
</evidence>
<evidence type="ECO:0000256" key="1">
    <source>
        <dbReference type="SAM" id="MobiDB-lite"/>
    </source>
</evidence>
<dbReference type="InterPro" id="IPR000488">
    <property type="entry name" value="Death_dom"/>
</dbReference>
<accession>A0A401NZ70</accession>
<keyword evidence="4" id="KW-1185">Reference proteome</keyword>